<evidence type="ECO:0000313" key="2">
    <source>
        <dbReference type="EMBL" id="MBE9255792.1"/>
    </source>
</evidence>
<accession>A0ABR9VWQ4</accession>
<evidence type="ECO:0000313" key="3">
    <source>
        <dbReference type="Proteomes" id="UP000658720"/>
    </source>
</evidence>
<comment type="caution">
    <text evidence="2">The sequence shown here is derived from an EMBL/GenBank/DDBJ whole genome shotgun (WGS) entry which is preliminary data.</text>
</comment>
<dbReference type="EMBL" id="JADEVV010000099">
    <property type="protein sequence ID" value="MBE9255792.1"/>
    <property type="molecule type" value="Genomic_DNA"/>
</dbReference>
<keyword evidence="1" id="KW-1133">Transmembrane helix</keyword>
<gene>
    <name evidence="2" type="ORF">IQ217_18570</name>
</gene>
<dbReference type="Proteomes" id="UP000658720">
    <property type="component" value="Unassembled WGS sequence"/>
</dbReference>
<organism evidence="2 3">
    <name type="scientific">Synechocystis salina LEGE 00031</name>
    <dbReference type="NCBI Taxonomy" id="1828736"/>
    <lineage>
        <taxon>Bacteria</taxon>
        <taxon>Bacillati</taxon>
        <taxon>Cyanobacteriota</taxon>
        <taxon>Cyanophyceae</taxon>
        <taxon>Synechococcales</taxon>
        <taxon>Merismopediaceae</taxon>
        <taxon>Synechocystis</taxon>
    </lineage>
</organism>
<keyword evidence="1" id="KW-0472">Membrane</keyword>
<protein>
    <submittedName>
        <fullName evidence="2">Uncharacterized protein</fullName>
    </submittedName>
</protein>
<keyword evidence="3" id="KW-1185">Reference proteome</keyword>
<dbReference type="RefSeq" id="WP_190598723.1">
    <property type="nucleotide sequence ID" value="NZ_JADEVV010000099.1"/>
</dbReference>
<keyword evidence="1" id="KW-0812">Transmembrane</keyword>
<evidence type="ECO:0000256" key="1">
    <source>
        <dbReference type="SAM" id="Phobius"/>
    </source>
</evidence>
<feature type="transmembrane region" description="Helical" evidence="1">
    <location>
        <begin position="133"/>
        <end position="154"/>
    </location>
</feature>
<proteinExistence type="predicted"/>
<feature type="transmembrane region" description="Helical" evidence="1">
    <location>
        <begin position="65"/>
        <end position="84"/>
    </location>
</feature>
<feature type="transmembrane region" description="Helical" evidence="1">
    <location>
        <begin position="105"/>
        <end position="127"/>
    </location>
</feature>
<sequence length="261" mass="29462">MTQVWFPSKNSATTVKSTGQFLPLSPKEVTALGLRLSDYRWLHRWAPWSGGAFLATMLWATEWRLLLATGLGVGSMRLVYWLLTHRQELQTKQLHQFFSGAQGRLTIAGGGGGLTAVGTYMATMVWSEVENPWLATGIILQGLGSLATVGLLLWQQQKVTAPKLLTAPLPDFDRSLHYLAHGDRLQKLIALRQLQQWWNQPGPHSPNPRELALYLQAFLDTEQDSALQRAALHLLQQCRQSPMRQEPLSIPQRQRQRQPIE</sequence>
<reference evidence="2 3" key="1">
    <citation type="submission" date="2020-10" db="EMBL/GenBank/DDBJ databases">
        <authorList>
            <person name="Castelo-Branco R."/>
            <person name="Eusebio N."/>
            <person name="Adriana R."/>
            <person name="Vieira A."/>
            <person name="Brugerolle De Fraissinette N."/>
            <person name="Rezende De Castro R."/>
            <person name="Schneider M.P."/>
            <person name="Vasconcelos V."/>
            <person name="Leao P.N."/>
        </authorList>
    </citation>
    <scope>NUCLEOTIDE SEQUENCE [LARGE SCALE GENOMIC DNA]</scope>
    <source>
        <strain evidence="2 3">LEGE 00031</strain>
    </source>
</reference>
<name>A0ABR9VWQ4_9SYNC</name>